<gene>
    <name evidence="1" type="ORF">C0Z18_15140</name>
</gene>
<dbReference type="InterPro" id="IPR006448">
    <property type="entry name" value="Phage_term_ssu_P27"/>
</dbReference>
<reference evidence="1 2" key="1">
    <citation type="submission" date="2018-01" db="EMBL/GenBank/DDBJ databases">
        <title>Whole genome analyses suggest that Burkholderia sensu lato contains two further novel genera in the rhizoxinica-symbiotica group Mycetohabitans gen. nov., and Trinickia gen. nov.: implications for the evolution of diazotrophy and nodulation in the Burkholderiaceae.</title>
        <authorList>
            <person name="Estrada-de los Santos P."/>
            <person name="Palmer M."/>
            <person name="Chavez-Ramirez B."/>
            <person name="Beukes C."/>
            <person name="Steenkamp E.T."/>
            <person name="Hirsch A.M."/>
            <person name="Manyaka P."/>
            <person name="Maluk M."/>
            <person name="Lafos M."/>
            <person name="Crook M."/>
            <person name="Gross E."/>
            <person name="Simon M.F."/>
            <person name="Bueno dos Reis Junior F."/>
            <person name="Poole P.S."/>
            <person name="Venter S.N."/>
            <person name="James E.K."/>
        </authorList>
    </citation>
    <scope>NUCLEOTIDE SEQUENCE [LARGE SCALE GENOMIC DNA]</scope>
    <source>
        <strain evidence="1 2">GIMN1.004</strain>
    </source>
</reference>
<dbReference type="AlphaFoldDB" id="A0A2N7VPT1"/>
<dbReference type="EMBL" id="PNYA01000012">
    <property type="protein sequence ID" value="PMS19142.1"/>
    <property type="molecule type" value="Genomic_DNA"/>
</dbReference>
<dbReference type="NCBIfam" id="TIGR01558">
    <property type="entry name" value="sm_term_P27"/>
    <property type="match status" value="1"/>
</dbReference>
<dbReference type="OrthoDB" id="6010489at2"/>
<proteinExistence type="predicted"/>
<accession>A0A2N7VPT1</accession>
<dbReference type="Pfam" id="PF05119">
    <property type="entry name" value="Terminase_4"/>
    <property type="match status" value="1"/>
</dbReference>
<comment type="caution">
    <text evidence="1">The sequence shown here is derived from an EMBL/GenBank/DDBJ whole genome shotgun (WGS) entry which is preliminary data.</text>
</comment>
<dbReference type="RefSeq" id="WP_102646223.1">
    <property type="nucleotide sequence ID" value="NZ_PNYA01000012.1"/>
</dbReference>
<dbReference type="Proteomes" id="UP000235616">
    <property type="component" value="Unassembled WGS sequence"/>
</dbReference>
<evidence type="ECO:0000313" key="2">
    <source>
        <dbReference type="Proteomes" id="UP000235616"/>
    </source>
</evidence>
<organism evidence="1 2">
    <name type="scientific">Trinickia dabaoshanensis</name>
    <dbReference type="NCBI Taxonomy" id="564714"/>
    <lineage>
        <taxon>Bacteria</taxon>
        <taxon>Pseudomonadati</taxon>
        <taxon>Pseudomonadota</taxon>
        <taxon>Betaproteobacteria</taxon>
        <taxon>Burkholderiales</taxon>
        <taxon>Burkholderiaceae</taxon>
        <taxon>Trinickia</taxon>
    </lineage>
</organism>
<sequence length="152" mass="16522">MRGRKPIPTALKLVRGNPGGRPLNIDADAPPLEANVMPAWLSDGARKHWPTIAEHLRAAGLLTALDATALGLYCEAFCRWRDANEKVVKLGAVVKSKHGYPIPSPYLQVANQAYAQLTRMLAEFGMTPSSRSRCAVTKPAGPSPYTKFVKKT</sequence>
<protein>
    <submittedName>
        <fullName evidence="1">Phage terminase small subunit P27 family</fullName>
    </submittedName>
</protein>
<keyword evidence="2" id="KW-1185">Reference proteome</keyword>
<name>A0A2N7VPT1_9BURK</name>
<evidence type="ECO:0000313" key="1">
    <source>
        <dbReference type="EMBL" id="PMS19142.1"/>
    </source>
</evidence>